<dbReference type="AlphaFoldDB" id="A0A934WTS0"/>
<reference evidence="1" key="1">
    <citation type="submission" date="2021-01" db="EMBL/GenBank/DDBJ databases">
        <title>Genome public.</title>
        <authorList>
            <person name="Liu C."/>
            <person name="Sun Q."/>
        </authorList>
    </citation>
    <scope>NUCLEOTIDE SEQUENCE</scope>
    <source>
        <strain evidence="1">M6</strain>
    </source>
</reference>
<name>A0A934WTS0_9FIRM</name>
<dbReference type="EMBL" id="JAEQMG010000155">
    <property type="protein sequence ID" value="MBK6089787.1"/>
    <property type="molecule type" value="Genomic_DNA"/>
</dbReference>
<dbReference type="InterPro" id="IPR010181">
    <property type="entry name" value="CGCAxxGCC_motif"/>
</dbReference>
<organism evidence="1 2">
    <name type="scientific">Ruminococcus difficilis</name>
    <dbReference type="NCBI Taxonomy" id="2763069"/>
    <lineage>
        <taxon>Bacteria</taxon>
        <taxon>Bacillati</taxon>
        <taxon>Bacillota</taxon>
        <taxon>Clostridia</taxon>
        <taxon>Eubacteriales</taxon>
        <taxon>Oscillospiraceae</taxon>
        <taxon>Ruminococcus</taxon>
    </lineage>
</organism>
<evidence type="ECO:0000313" key="1">
    <source>
        <dbReference type="EMBL" id="MBK6089787.1"/>
    </source>
</evidence>
<dbReference type="Proteomes" id="UP000633365">
    <property type="component" value="Unassembled WGS sequence"/>
</dbReference>
<evidence type="ECO:0000313" key="2">
    <source>
        <dbReference type="Proteomes" id="UP000633365"/>
    </source>
</evidence>
<proteinExistence type="predicted"/>
<sequence>MTDHGSLAEEYFRQGYNCAQSVLLAFSDLTGLDDDTALRLSSSFGGGLGRLREVCGAVSGASMVLGLLKGYSDPDDREAKKAHYHLIQELARRFREEQGSIVCRELLSGVQKTDGGDPEERTAAYYRKRPCPELCRRAAQLVDEMLTDFS</sequence>
<keyword evidence="2" id="KW-1185">Reference proteome</keyword>
<dbReference type="RefSeq" id="WP_201428494.1">
    <property type="nucleotide sequence ID" value="NZ_JAEQMG010000155.1"/>
</dbReference>
<dbReference type="NCBIfam" id="TIGR01909">
    <property type="entry name" value="C_GCAxxG_C_C"/>
    <property type="match status" value="1"/>
</dbReference>
<gene>
    <name evidence="1" type="ORF">JKK62_14245</name>
</gene>
<protein>
    <submittedName>
        <fullName evidence="1">C_GCAxxG_C_C family protein</fullName>
    </submittedName>
</protein>
<accession>A0A934WTS0</accession>
<comment type="caution">
    <text evidence="1">The sequence shown here is derived from an EMBL/GenBank/DDBJ whole genome shotgun (WGS) entry which is preliminary data.</text>
</comment>
<dbReference type="Pfam" id="PF09719">
    <property type="entry name" value="C_GCAxxG_C_C"/>
    <property type="match status" value="1"/>
</dbReference>